<feature type="region of interest" description="Disordered" evidence="1">
    <location>
        <begin position="191"/>
        <end position="222"/>
    </location>
</feature>
<dbReference type="InterPro" id="IPR006528">
    <property type="entry name" value="Phage_head_morphogenesis_dom"/>
</dbReference>
<evidence type="ECO:0000313" key="5">
    <source>
        <dbReference type="Proteomes" id="UP001596104"/>
    </source>
</evidence>
<organism evidence="4 5">
    <name type="scientific">Bosea vestrisii</name>
    <dbReference type="NCBI Taxonomy" id="151416"/>
    <lineage>
        <taxon>Bacteria</taxon>
        <taxon>Pseudomonadati</taxon>
        <taxon>Pseudomonadota</taxon>
        <taxon>Alphaproteobacteria</taxon>
        <taxon>Hyphomicrobiales</taxon>
        <taxon>Boseaceae</taxon>
        <taxon>Bosea</taxon>
    </lineage>
</organism>
<dbReference type="InterPro" id="IPR041110">
    <property type="entry name" value="PBECR2"/>
</dbReference>
<dbReference type="Pfam" id="PF18810">
    <property type="entry name" value="PBECR2"/>
    <property type="match status" value="1"/>
</dbReference>
<accession>A0ABW0H8S3</accession>
<gene>
    <name evidence="4" type="ORF">ACFPPC_10325</name>
</gene>
<evidence type="ECO:0000259" key="2">
    <source>
        <dbReference type="Pfam" id="PF04233"/>
    </source>
</evidence>
<comment type="caution">
    <text evidence="4">The sequence shown here is derived from an EMBL/GenBank/DDBJ whole genome shotgun (WGS) entry which is preliminary data.</text>
</comment>
<evidence type="ECO:0000256" key="1">
    <source>
        <dbReference type="SAM" id="MobiDB-lite"/>
    </source>
</evidence>
<dbReference type="Pfam" id="PF04233">
    <property type="entry name" value="Phage_Mu_F"/>
    <property type="match status" value="1"/>
</dbReference>
<dbReference type="Proteomes" id="UP001596104">
    <property type="component" value="Unassembled WGS sequence"/>
</dbReference>
<feature type="domain" description="Phage-Barnase-EndoU-ColicinE5/D-RelE like nuclease 2" evidence="3">
    <location>
        <begin position="304"/>
        <end position="436"/>
    </location>
</feature>
<proteinExistence type="predicted"/>
<reference evidence="5" key="1">
    <citation type="journal article" date="2019" name="Int. J. Syst. Evol. Microbiol.">
        <title>The Global Catalogue of Microorganisms (GCM) 10K type strain sequencing project: providing services to taxonomists for standard genome sequencing and annotation.</title>
        <authorList>
            <consortium name="The Broad Institute Genomics Platform"/>
            <consortium name="The Broad Institute Genome Sequencing Center for Infectious Disease"/>
            <person name="Wu L."/>
            <person name="Ma J."/>
        </authorList>
    </citation>
    <scope>NUCLEOTIDE SEQUENCE [LARGE SCALE GENOMIC DNA]</scope>
    <source>
        <strain evidence="5">CGMCC 1.16326</strain>
    </source>
</reference>
<dbReference type="EMBL" id="JBHSLV010000019">
    <property type="protein sequence ID" value="MFC5393027.1"/>
    <property type="molecule type" value="Genomic_DNA"/>
</dbReference>
<feature type="compositionally biased region" description="Basic and acidic residues" evidence="1">
    <location>
        <begin position="191"/>
        <end position="201"/>
    </location>
</feature>
<dbReference type="RefSeq" id="WP_377007932.1">
    <property type="nucleotide sequence ID" value="NZ_JBHSLV010000019.1"/>
</dbReference>
<feature type="domain" description="Phage head morphogenesis" evidence="2">
    <location>
        <begin position="62"/>
        <end position="185"/>
    </location>
</feature>
<sequence length="441" mass="49976">MTAALAFADERDGEFRQAFNPQLDYYRQKVSLPTKGWRDLDGRAHDRAFVVAGVEKEAVLSELRQAIDKAIEKGTTLEEFRRDFDKTVDRHGWIGGAGEDRRDWRTRVIYETNVRTSYQAGRLKQMRDPDVLALRPWWMYEHGQLRTPETPRIEHLGWDGTILHNTDPWWKTHFGPNGWLCTCGVRPLSKRERDREQEKRGKPAGPDEAPPLNLRPVKDPKTGETVYVPEGIDFGWDHMPGDSWERGLVPSELQKPLAPSDALPAGARSNAKPADLPPLKGLSEPSKVGRLKEGEAVETYVDAVLGLFGAARGEDGAAVYRDKAGAAVVISESLFKDPSGAWKVFKGKRAEEYLQAAEALKDPDEIWVDWERNTKTGEVTMRRRYLRHDGQNPQLAVFEWGKSGWSGTTLFPPMNADPKRRDAYVDNQRHGALLYRRPKGE</sequence>
<keyword evidence="5" id="KW-1185">Reference proteome</keyword>
<feature type="region of interest" description="Disordered" evidence="1">
    <location>
        <begin position="255"/>
        <end position="287"/>
    </location>
</feature>
<evidence type="ECO:0000313" key="4">
    <source>
        <dbReference type="EMBL" id="MFC5393027.1"/>
    </source>
</evidence>
<name>A0ABW0H8S3_9HYPH</name>
<protein>
    <submittedName>
        <fullName evidence="4">PBECR2 nuclease fold domain-containing protein</fullName>
    </submittedName>
</protein>
<evidence type="ECO:0000259" key="3">
    <source>
        <dbReference type="Pfam" id="PF18810"/>
    </source>
</evidence>